<dbReference type="Proteomes" id="UP000738431">
    <property type="component" value="Chromosome"/>
</dbReference>
<dbReference type="InterPro" id="IPR050768">
    <property type="entry name" value="UPF0353/GerABKA_families"/>
</dbReference>
<dbReference type="Gene3D" id="3.40.50.410">
    <property type="entry name" value="von Willebrand factor, type A domain"/>
    <property type="match status" value="1"/>
</dbReference>
<keyword evidence="3 5" id="KW-1133">Transmembrane helix</keyword>
<dbReference type="SUPFAM" id="SSF53300">
    <property type="entry name" value="vWA-like"/>
    <property type="match status" value="1"/>
</dbReference>
<evidence type="ECO:0000259" key="6">
    <source>
        <dbReference type="PROSITE" id="PS50234"/>
    </source>
</evidence>
<evidence type="ECO:0000313" key="8">
    <source>
        <dbReference type="Proteomes" id="UP000738431"/>
    </source>
</evidence>
<evidence type="ECO:0000256" key="5">
    <source>
        <dbReference type="SAM" id="Phobius"/>
    </source>
</evidence>
<dbReference type="PANTHER" id="PTHR22550">
    <property type="entry name" value="SPORE GERMINATION PROTEIN"/>
    <property type="match status" value="1"/>
</dbReference>
<sequence>MSEWWTRLATFEFAQPWWLLLLLALIPWWRRTGRAGVTPAVSYSSLRHFAGLGRKVAPAATRRPSWLPMLAVVAVVVALAGPRIERGADENESEGIDVMLVLDASRSMDSADFDFEGQQISRRAALERVIGDFIAEREQDRIGIVAFAEQPYLISPLTLDHGWMMEALTEMKTALGTALGSGVEAAVDLLRQTDGGNRVIIAVTDGLNTGGTDPLEAARLARSYGVRLYTIAVVSYDEMQTGVDDLMLSQMARLAGGQFFQAADGASLESIYDQIDQLERQEFKRNELRAFTELFPWAACAAMGLVMIELAAGFGGRSRAP</sequence>
<keyword evidence="2 5" id="KW-0812">Transmembrane</keyword>
<reference evidence="7 8" key="1">
    <citation type="submission" date="2023-12" db="EMBL/GenBank/DDBJ databases">
        <title>Description of an unclassified Opitutus bacterium of Verrucomicrobiota.</title>
        <authorList>
            <person name="Zhang D.-F."/>
        </authorList>
    </citation>
    <scope>NUCLEOTIDE SEQUENCE [LARGE SCALE GENOMIC DNA]</scope>
    <source>
        <strain evidence="7 8">WL0086</strain>
    </source>
</reference>
<evidence type="ECO:0000313" key="7">
    <source>
        <dbReference type="EMBL" id="WRQ85762.1"/>
    </source>
</evidence>
<dbReference type="Pfam" id="PF00092">
    <property type="entry name" value="VWA"/>
    <property type="match status" value="1"/>
</dbReference>
<dbReference type="PROSITE" id="PS50234">
    <property type="entry name" value="VWFA"/>
    <property type="match status" value="1"/>
</dbReference>
<dbReference type="EMBL" id="CP139781">
    <property type="protein sequence ID" value="WRQ85762.1"/>
    <property type="molecule type" value="Genomic_DNA"/>
</dbReference>
<dbReference type="SMART" id="SM00327">
    <property type="entry name" value="VWA"/>
    <property type="match status" value="1"/>
</dbReference>
<dbReference type="InterPro" id="IPR036465">
    <property type="entry name" value="vWFA_dom_sf"/>
</dbReference>
<proteinExistence type="predicted"/>
<feature type="domain" description="VWFA" evidence="6">
    <location>
        <begin position="97"/>
        <end position="275"/>
    </location>
</feature>
<name>A0ABZ1C329_9BACT</name>
<dbReference type="InterPro" id="IPR002035">
    <property type="entry name" value="VWF_A"/>
</dbReference>
<dbReference type="Pfam" id="PF07584">
    <property type="entry name" value="BatA"/>
    <property type="match status" value="1"/>
</dbReference>
<evidence type="ECO:0000256" key="4">
    <source>
        <dbReference type="ARBA" id="ARBA00023136"/>
    </source>
</evidence>
<organism evidence="7 8">
    <name type="scientific">Actomonas aquatica</name>
    <dbReference type="NCBI Taxonomy" id="2866162"/>
    <lineage>
        <taxon>Bacteria</taxon>
        <taxon>Pseudomonadati</taxon>
        <taxon>Verrucomicrobiota</taxon>
        <taxon>Opitutia</taxon>
        <taxon>Opitutales</taxon>
        <taxon>Opitutaceae</taxon>
        <taxon>Actomonas</taxon>
    </lineage>
</organism>
<accession>A0ABZ1C329</accession>
<evidence type="ECO:0000256" key="3">
    <source>
        <dbReference type="ARBA" id="ARBA00022989"/>
    </source>
</evidence>
<feature type="transmembrane region" description="Helical" evidence="5">
    <location>
        <begin position="294"/>
        <end position="315"/>
    </location>
</feature>
<keyword evidence="1" id="KW-1003">Cell membrane</keyword>
<protein>
    <submittedName>
        <fullName evidence="7">VWA domain-containing protein</fullName>
    </submittedName>
</protein>
<dbReference type="RefSeq" id="WP_221032581.1">
    <property type="nucleotide sequence ID" value="NZ_CP139781.1"/>
</dbReference>
<keyword evidence="4 5" id="KW-0472">Membrane</keyword>
<dbReference type="InterPro" id="IPR024163">
    <property type="entry name" value="Aerotolerance_reg_N"/>
</dbReference>
<evidence type="ECO:0000256" key="2">
    <source>
        <dbReference type="ARBA" id="ARBA00022692"/>
    </source>
</evidence>
<gene>
    <name evidence="7" type="ORF">K1X11_013200</name>
</gene>
<dbReference type="PANTHER" id="PTHR22550:SF5">
    <property type="entry name" value="LEUCINE ZIPPER PROTEIN 4"/>
    <property type="match status" value="1"/>
</dbReference>
<dbReference type="PRINTS" id="PR00453">
    <property type="entry name" value="VWFADOMAIN"/>
</dbReference>
<evidence type="ECO:0000256" key="1">
    <source>
        <dbReference type="ARBA" id="ARBA00022475"/>
    </source>
</evidence>
<keyword evidence="8" id="KW-1185">Reference proteome</keyword>